<comment type="caution">
    <text evidence="3">The sequence shown here is derived from an EMBL/GenBank/DDBJ whole genome shotgun (WGS) entry which is preliminary data.</text>
</comment>
<dbReference type="Pfam" id="PF21946">
    <property type="entry name" value="LppM"/>
    <property type="match status" value="1"/>
</dbReference>
<evidence type="ECO:0000259" key="2">
    <source>
        <dbReference type="Pfam" id="PF21946"/>
    </source>
</evidence>
<evidence type="ECO:0000256" key="1">
    <source>
        <dbReference type="SAM" id="Phobius"/>
    </source>
</evidence>
<gene>
    <name evidence="3" type="ORF">MMF94_24150</name>
</gene>
<keyword evidence="1" id="KW-1133">Transmembrane helix</keyword>
<keyword evidence="1" id="KW-0472">Membrane</keyword>
<feature type="domain" description="LppM" evidence="2">
    <location>
        <begin position="34"/>
        <end position="184"/>
    </location>
</feature>
<dbReference type="RefSeq" id="WP_241039445.1">
    <property type="nucleotide sequence ID" value="NZ_BAAAJF010000011.1"/>
</dbReference>
<protein>
    <submittedName>
        <fullName evidence="3">DUF3153 domain-containing protein</fullName>
    </submittedName>
</protein>
<keyword evidence="1" id="KW-0812">Transmembrane</keyword>
<evidence type="ECO:0000313" key="3">
    <source>
        <dbReference type="EMBL" id="MCH6168797.1"/>
    </source>
</evidence>
<feature type="transmembrane region" description="Helical" evidence="1">
    <location>
        <begin position="196"/>
        <end position="215"/>
    </location>
</feature>
<reference evidence="3 4" key="1">
    <citation type="submission" date="2022-03" db="EMBL/GenBank/DDBJ databases">
        <title>Pseudonocardia alaer sp. nov., a novel actinomycete isolated from reed forest soil.</title>
        <authorList>
            <person name="Wang L."/>
        </authorList>
    </citation>
    <scope>NUCLEOTIDE SEQUENCE [LARGE SCALE GENOMIC DNA]</scope>
    <source>
        <strain evidence="3 4">Y-16303</strain>
    </source>
</reference>
<accession>A0ABS9TJV0</accession>
<dbReference type="Proteomes" id="UP001299970">
    <property type="component" value="Unassembled WGS sequence"/>
</dbReference>
<name>A0ABS9TJV0_9PSEU</name>
<proteinExistence type="predicted"/>
<organism evidence="3 4">
    <name type="scientific">Pseudonocardia alaniniphila</name>
    <dbReference type="NCBI Taxonomy" id="75291"/>
    <lineage>
        <taxon>Bacteria</taxon>
        <taxon>Bacillati</taxon>
        <taxon>Actinomycetota</taxon>
        <taxon>Actinomycetes</taxon>
        <taxon>Pseudonocardiales</taxon>
        <taxon>Pseudonocardiaceae</taxon>
        <taxon>Pseudonocardia</taxon>
    </lineage>
</organism>
<dbReference type="EMBL" id="JAKXMK010000022">
    <property type="protein sequence ID" value="MCH6168797.1"/>
    <property type="molecule type" value="Genomic_DNA"/>
</dbReference>
<keyword evidence="4" id="KW-1185">Reference proteome</keyword>
<evidence type="ECO:0000313" key="4">
    <source>
        <dbReference type="Proteomes" id="UP001299970"/>
    </source>
</evidence>
<dbReference type="InterPro" id="IPR053807">
    <property type="entry name" value="LppM"/>
</dbReference>
<sequence>MSAVPTSTAARRRVLPLLLLALLVATSLLSGCARVRAALAVQPDDTVTGEILIATPEKSADDPGPTITIPSELESDVDVSPYRQDGYAGSVLRFSGLTFAQVASLTQVAGPAGNAVKFDMRRVGSRVLLGGAVDLTTVPVDRADFQLKIGFPGQVIDTNGDTDDSTVSWTFVPGEVGDTNAVVAFADPNAPSAVNWTIGLGAMVALAGAAVVVLARRTRNPPVTPGR</sequence>